<name>A0A1X2IUV4_9FUNG</name>
<proteinExistence type="predicted"/>
<comment type="caution">
    <text evidence="3">The sequence shown here is derived from an EMBL/GenBank/DDBJ whole genome shotgun (WGS) entry which is preliminary data.</text>
</comment>
<evidence type="ECO:0000256" key="2">
    <source>
        <dbReference type="SAM" id="MobiDB-lite"/>
    </source>
</evidence>
<sequence>MSTHRPSSPSLTHHVPSSSPLTANLRKRSSSVTPRKVLSTGEPLDAQDENPDQYNRQQQLLEETRLELQQSRQQVQDYKEQLDSVREKMMEQQQQHVQKLEEGYQKQIATYQTELVQQEKAVHETITQYMGQFEVSQSKVNQLTQLVKTQDQLIQLLTDQRDQQQSFEILERRLHEQTLSTNDEPDEMHSLHFAKQQLESDIGALKANMETNQAHMQMMMMVSTEIQNDFEQQKMSMEKRLLAMAEELATKDEMLLRYQEQDHQQQHVITTITPTISRTSIIDDVALASPNTSRYPSFVSASSISSHAVTSQSSLPSPTSSSSLSPCSPPLSCTAPPMIPAASSPPPIIPLPPIPSQLPSPPTVSTSTSSTSSSSSFSSLKKQQHQYQQTQQQQQLRYFYQQQKQKHHVSASILPPNIISGNKLTPEQGAPIDPLISPTFRAGSLDELNQNGNPFWRNMKNKWRAS</sequence>
<evidence type="ECO:0000256" key="1">
    <source>
        <dbReference type="SAM" id="Coils"/>
    </source>
</evidence>
<dbReference type="EMBL" id="MCGE01000004">
    <property type="protein sequence ID" value="ORZ22564.1"/>
    <property type="molecule type" value="Genomic_DNA"/>
</dbReference>
<feature type="compositionally biased region" description="Polar residues" evidence="2">
    <location>
        <begin position="1"/>
        <end position="22"/>
    </location>
</feature>
<dbReference type="OrthoDB" id="2258064at2759"/>
<feature type="region of interest" description="Disordered" evidence="2">
    <location>
        <begin position="310"/>
        <end position="389"/>
    </location>
</feature>
<keyword evidence="1" id="KW-0175">Coiled coil</keyword>
<feature type="coiled-coil region" evidence="1">
    <location>
        <begin position="54"/>
        <end position="121"/>
    </location>
</feature>
<keyword evidence="4" id="KW-1185">Reference proteome</keyword>
<dbReference type="STRING" id="90262.A0A1X2IUV4"/>
<gene>
    <name evidence="3" type="ORF">BCR42DRAFT_170839</name>
</gene>
<evidence type="ECO:0000313" key="4">
    <source>
        <dbReference type="Proteomes" id="UP000193560"/>
    </source>
</evidence>
<organism evidence="3 4">
    <name type="scientific">Absidia repens</name>
    <dbReference type="NCBI Taxonomy" id="90262"/>
    <lineage>
        <taxon>Eukaryota</taxon>
        <taxon>Fungi</taxon>
        <taxon>Fungi incertae sedis</taxon>
        <taxon>Mucoromycota</taxon>
        <taxon>Mucoromycotina</taxon>
        <taxon>Mucoromycetes</taxon>
        <taxon>Mucorales</taxon>
        <taxon>Cunninghamellaceae</taxon>
        <taxon>Absidia</taxon>
    </lineage>
</organism>
<feature type="compositionally biased region" description="Low complexity" evidence="2">
    <location>
        <begin position="310"/>
        <end position="336"/>
    </location>
</feature>
<protein>
    <submittedName>
        <fullName evidence="3">Uncharacterized protein</fullName>
    </submittedName>
</protein>
<feature type="region of interest" description="Disordered" evidence="2">
    <location>
        <begin position="1"/>
        <end position="53"/>
    </location>
</feature>
<dbReference type="AlphaFoldDB" id="A0A1X2IUV4"/>
<evidence type="ECO:0000313" key="3">
    <source>
        <dbReference type="EMBL" id="ORZ22564.1"/>
    </source>
</evidence>
<feature type="compositionally biased region" description="Pro residues" evidence="2">
    <location>
        <begin position="337"/>
        <end position="362"/>
    </location>
</feature>
<accession>A0A1X2IUV4</accession>
<reference evidence="3 4" key="1">
    <citation type="submission" date="2016-07" db="EMBL/GenBank/DDBJ databases">
        <title>Pervasive Adenine N6-methylation of Active Genes in Fungi.</title>
        <authorList>
            <consortium name="DOE Joint Genome Institute"/>
            <person name="Mondo S.J."/>
            <person name="Dannebaum R.O."/>
            <person name="Kuo R.C."/>
            <person name="Labutti K."/>
            <person name="Haridas S."/>
            <person name="Kuo A."/>
            <person name="Salamov A."/>
            <person name="Ahrendt S.R."/>
            <person name="Lipzen A."/>
            <person name="Sullivan W."/>
            <person name="Andreopoulos W.B."/>
            <person name="Clum A."/>
            <person name="Lindquist E."/>
            <person name="Daum C."/>
            <person name="Ramamoorthy G.K."/>
            <person name="Gryganskyi A."/>
            <person name="Culley D."/>
            <person name="Magnuson J.K."/>
            <person name="James T.Y."/>
            <person name="O'Malley M.A."/>
            <person name="Stajich J.E."/>
            <person name="Spatafora J.W."/>
            <person name="Visel A."/>
            <person name="Grigoriev I.V."/>
        </authorList>
    </citation>
    <scope>NUCLEOTIDE SEQUENCE [LARGE SCALE GENOMIC DNA]</scope>
    <source>
        <strain evidence="3 4">NRRL 1336</strain>
    </source>
</reference>
<dbReference type="Proteomes" id="UP000193560">
    <property type="component" value="Unassembled WGS sequence"/>
</dbReference>
<feature type="compositionally biased region" description="Low complexity" evidence="2">
    <location>
        <begin position="363"/>
        <end position="389"/>
    </location>
</feature>